<dbReference type="Proteomes" id="UP001176891">
    <property type="component" value="Unassembled WGS sequence"/>
</dbReference>
<dbReference type="RefSeq" id="WP_303283489.1">
    <property type="nucleotide sequence ID" value="NZ_BAABCZ010000004.1"/>
</dbReference>
<name>A0ABT8X581_9FLAO</name>
<reference evidence="1" key="1">
    <citation type="submission" date="2023-07" db="EMBL/GenBank/DDBJ databases">
        <title>Two novel species in the genus Flavivirga.</title>
        <authorList>
            <person name="Kwon K."/>
        </authorList>
    </citation>
    <scope>NUCLEOTIDE SEQUENCE</scope>
    <source>
        <strain evidence="1">KACC 14157</strain>
    </source>
</reference>
<comment type="caution">
    <text evidence="1">The sequence shown here is derived from an EMBL/GenBank/DDBJ whole genome shotgun (WGS) entry which is preliminary data.</text>
</comment>
<accession>A0ABT8X581</accession>
<evidence type="ECO:0000313" key="1">
    <source>
        <dbReference type="EMBL" id="MDO5988838.1"/>
    </source>
</evidence>
<keyword evidence="2" id="KW-1185">Reference proteome</keyword>
<gene>
    <name evidence="1" type="ORF">Q4Q39_15615</name>
</gene>
<sequence>MASITLSASVQNLLAFGFTDDFALAVQVLCLLLHSRDSPRATISPTYAIWSITIINDKIPCFVFYIT</sequence>
<organism evidence="1 2">
    <name type="scientific">Flavivirga amylovorans</name>
    <dbReference type="NCBI Taxonomy" id="870486"/>
    <lineage>
        <taxon>Bacteria</taxon>
        <taxon>Pseudomonadati</taxon>
        <taxon>Bacteroidota</taxon>
        <taxon>Flavobacteriia</taxon>
        <taxon>Flavobacteriales</taxon>
        <taxon>Flavobacteriaceae</taxon>
        <taxon>Flavivirga</taxon>
    </lineage>
</organism>
<dbReference type="EMBL" id="JAUOEM010000005">
    <property type="protein sequence ID" value="MDO5988838.1"/>
    <property type="molecule type" value="Genomic_DNA"/>
</dbReference>
<proteinExistence type="predicted"/>
<protein>
    <submittedName>
        <fullName evidence="1">Uncharacterized protein</fullName>
    </submittedName>
</protein>
<evidence type="ECO:0000313" key="2">
    <source>
        <dbReference type="Proteomes" id="UP001176891"/>
    </source>
</evidence>